<dbReference type="EMBL" id="BMAT01004470">
    <property type="protein sequence ID" value="GFR74012.1"/>
    <property type="molecule type" value="Genomic_DNA"/>
</dbReference>
<comment type="caution">
    <text evidence="2">The sequence shown here is derived from an EMBL/GenBank/DDBJ whole genome shotgun (WGS) entry which is preliminary data.</text>
</comment>
<proteinExistence type="predicted"/>
<gene>
    <name evidence="2" type="ORF">ElyMa_002152200</name>
</gene>
<organism evidence="2 3">
    <name type="scientific">Elysia marginata</name>
    <dbReference type="NCBI Taxonomy" id="1093978"/>
    <lineage>
        <taxon>Eukaryota</taxon>
        <taxon>Metazoa</taxon>
        <taxon>Spiralia</taxon>
        <taxon>Lophotrochozoa</taxon>
        <taxon>Mollusca</taxon>
        <taxon>Gastropoda</taxon>
        <taxon>Heterobranchia</taxon>
        <taxon>Euthyneura</taxon>
        <taxon>Panpulmonata</taxon>
        <taxon>Sacoglossa</taxon>
        <taxon>Placobranchoidea</taxon>
        <taxon>Plakobranchidae</taxon>
        <taxon>Elysia</taxon>
    </lineage>
</organism>
<accession>A0AAV4FL60</accession>
<dbReference type="AlphaFoldDB" id="A0AAV4FL60"/>
<evidence type="ECO:0000313" key="3">
    <source>
        <dbReference type="Proteomes" id="UP000762676"/>
    </source>
</evidence>
<protein>
    <submittedName>
        <fullName evidence="2">Uncharacterized protein</fullName>
    </submittedName>
</protein>
<keyword evidence="3" id="KW-1185">Reference proteome</keyword>
<evidence type="ECO:0000313" key="2">
    <source>
        <dbReference type="EMBL" id="GFR74012.1"/>
    </source>
</evidence>
<evidence type="ECO:0000256" key="1">
    <source>
        <dbReference type="SAM" id="MobiDB-lite"/>
    </source>
</evidence>
<feature type="region of interest" description="Disordered" evidence="1">
    <location>
        <begin position="48"/>
        <end position="115"/>
    </location>
</feature>
<dbReference type="Proteomes" id="UP000762676">
    <property type="component" value="Unassembled WGS sequence"/>
</dbReference>
<name>A0AAV4FL60_9GAST</name>
<reference evidence="2 3" key="1">
    <citation type="journal article" date="2021" name="Elife">
        <title>Chloroplast acquisition without the gene transfer in kleptoplastic sea slugs, Plakobranchus ocellatus.</title>
        <authorList>
            <person name="Maeda T."/>
            <person name="Takahashi S."/>
            <person name="Yoshida T."/>
            <person name="Shimamura S."/>
            <person name="Takaki Y."/>
            <person name="Nagai Y."/>
            <person name="Toyoda A."/>
            <person name="Suzuki Y."/>
            <person name="Arimoto A."/>
            <person name="Ishii H."/>
            <person name="Satoh N."/>
            <person name="Nishiyama T."/>
            <person name="Hasebe M."/>
            <person name="Maruyama T."/>
            <person name="Minagawa J."/>
            <person name="Obokata J."/>
            <person name="Shigenobu S."/>
        </authorList>
    </citation>
    <scope>NUCLEOTIDE SEQUENCE [LARGE SCALE GENOMIC DNA]</scope>
</reference>
<sequence length="115" mass="12719">MQGTVDGGRRKWRQKKRWEDNIREMTGLVLRNTLQIAEDSEEWKAMPPSAGLLHRGRAVPKGGPSSRISSEIETLPNPRLSQPVRPEINHVTISARHGSPGQAGKGHVCGDRPRG</sequence>